<sequence>MTIASKTSRPLTKWQIIRRFQAVLRRFRSEGKLTLGEAHALAVLPEFMGDDGAMFPSHEAMAEKSGACRRTVINALNRAYALGIVKHTPRYVYDQALGKRVRTSNAYEIVLSALHQVAQAARFLMRSVRNHLSARPAHERPLSSHQPRDMKTGNSSFWVDTKWGARQPATIRVEGICLLPC</sequence>
<keyword evidence="2" id="KW-1185">Reference proteome</keyword>
<dbReference type="AlphaFoldDB" id="A0A0M0EDG0"/>
<name>A0A0M0EDG0_KOMEU</name>
<protein>
    <submittedName>
        <fullName evidence="1">Uncharacterized protein</fullName>
    </submittedName>
</protein>
<dbReference type="EMBL" id="LHUQ01000033">
    <property type="protein sequence ID" value="KON63319.1"/>
    <property type="molecule type" value="Genomic_DNA"/>
</dbReference>
<gene>
    <name evidence="1" type="ORF">KOEU_32000</name>
</gene>
<accession>A0A0M0EDG0</accession>
<dbReference type="PATRIC" id="fig|33995.3.peg.3545"/>
<proteinExistence type="predicted"/>
<reference evidence="1" key="1">
    <citation type="submission" date="2015-08" db="EMBL/GenBank/DDBJ databases">
        <title>Draft genome sequence of Komagataeibacter europaeus CECT 8546 a cellulose producer strain from vinegar produced by the traditional method.</title>
        <authorList>
            <person name="Poehlein A."/>
            <person name="Valera M.J."/>
            <person name="Haack F.S."/>
            <person name="Mas A."/>
            <person name="Daniel R."/>
            <person name="Streit W.R."/>
            <person name="Mateo E."/>
        </authorList>
    </citation>
    <scope>NUCLEOTIDE SEQUENCE [LARGE SCALE GENOMIC DNA]</scope>
    <source>
        <strain evidence="1">CECT 8546</strain>
    </source>
</reference>
<dbReference type="Proteomes" id="UP000037566">
    <property type="component" value="Unassembled WGS sequence"/>
</dbReference>
<evidence type="ECO:0000313" key="2">
    <source>
        <dbReference type="Proteomes" id="UP000037566"/>
    </source>
</evidence>
<comment type="caution">
    <text evidence="1">The sequence shown here is derived from an EMBL/GenBank/DDBJ whole genome shotgun (WGS) entry which is preliminary data.</text>
</comment>
<organism evidence="1 2">
    <name type="scientific">Komagataeibacter europaeus</name>
    <name type="common">Gluconacetobacter europaeus</name>
    <dbReference type="NCBI Taxonomy" id="33995"/>
    <lineage>
        <taxon>Bacteria</taxon>
        <taxon>Pseudomonadati</taxon>
        <taxon>Pseudomonadota</taxon>
        <taxon>Alphaproteobacteria</taxon>
        <taxon>Acetobacterales</taxon>
        <taxon>Acetobacteraceae</taxon>
        <taxon>Komagataeibacter</taxon>
    </lineage>
</organism>
<dbReference type="RefSeq" id="WP_019092497.1">
    <property type="nucleotide sequence ID" value="NZ_LHUQ01000033.1"/>
</dbReference>
<evidence type="ECO:0000313" key="1">
    <source>
        <dbReference type="EMBL" id="KON63319.1"/>
    </source>
</evidence>